<evidence type="ECO:0000256" key="1">
    <source>
        <dbReference type="ARBA" id="ARBA00004571"/>
    </source>
</evidence>
<evidence type="ECO:0000256" key="6">
    <source>
        <dbReference type="ARBA" id="ARBA00023077"/>
    </source>
</evidence>
<evidence type="ECO:0000313" key="14">
    <source>
        <dbReference type="Proteomes" id="UP000183200"/>
    </source>
</evidence>
<comment type="similarity">
    <text evidence="10">Belongs to the TonB-dependent receptor family.</text>
</comment>
<evidence type="ECO:0000256" key="10">
    <source>
        <dbReference type="RuleBase" id="RU003357"/>
    </source>
</evidence>
<dbReference type="InterPro" id="IPR012910">
    <property type="entry name" value="Plug_dom"/>
</dbReference>
<evidence type="ECO:0000256" key="2">
    <source>
        <dbReference type="ARBA" id="ARBA00022448"/>
    </source>
</evidence>
<dbReference type="RefSeq" id="WP_074607261.1">
    <property type="nucleotide sequence ID" value="NZ_FNGY01000004.1"/>
</dbReference>
<keyword evidence="6 10" id="KW-0798">TonB box</keyword>
<evidence type="ECO:0000259" key="11">
    <source>
        <dbReference type="Pfam" id="PF00593"/>
    </source>
</evidence>
<dbReference type="Pfam" id="PF07715">
    <property type="entry name" value="Plug"/>
    <property type="match status" value="1"/>
</dbReference>
<keyword evidence="3" id="KW-1134">Transmembrane beta strand</keyword>
<keyword evidence="5" id="KW-0732">Signal</keyword>
<dbReference type="PANTHER" id="PTHR30069">
    <property type="entry name" value="TONB-DEPENDENT OUTER MEMBRANE RECEPTOR"/>
    <property type="match status" value="1"/>
</dbReference>
<feature type="domain" description="TonB-dependent receptor plug" evidence="12">
    <location>
        <begin position="228"/>
        <end position="303"/>
    </location>
</feature>
<keyword evidence="9" id="KW-0998">Cell outer membrane</keyword>
<keyword evidence="2" id="KW-0813">Transport</keyword>
<dbReference type="GO" id="GO:0015344">
    <property type="term" value="F:siderophore uptake transmembrane transporter activity"/>
    <property type="evidence" value="ECO:0007669"/>
    <property type="project" value="TreeGrafter"/>
</dbReference>
<evidence type="ECO:0000256" key="4">
    <source>
        <dbReference type="ARBA" id="ARBA00022692"/>
    </source>
</evidence>
<comment type="subcellular location">
    <subcellularLocation>
        <location evidence="1">Cell outer membrane</location>
        <topology evidence="1">Multi-pass membrane protein</topology>
    </subcellularLocation>
</comment>
<reference evidence="14" key="1">
    <citation type="submission" date="2016-10" db="EMBL/GenBank/DDBJ databases">
        <authorList>
            <person name="Varghese N."/>
            <person name="Submissions S."/>
        </authorList>
    </citation>
    <scope>NUCLEOTIDE SEQUENCE [LARGE SCALE GENOMIC DNA]</scope>
    <source>
        <strain evidence="14">DSM 19110</strain>
    </source>
</reference>
<gene>
    <name evidence="13" type="ORF">SAMN05421820_104129</name>
</gene>
<evidence type="ECO:0000256" key="5">
    <source>
        <dbReference type="ARBA" id="ARBA00022729"/>
    </source>
</evidence>
<sequence length="839" mass="94319">MLKYLSCLFLFLFLISGHKKIYAQEKKGLADQEIRITISEGTLGQYLNAIVAQGVNLSYSSNQLPLADKIKLNKGVYKAAQLLRLLLSTYPVEIKTERDKIILYVPQPQAASSHTLSGFIYSGDSMEALPYASIRISGTNLGTQSNEYGFYTIELPTGINYLQLSYSGYRTLRDTIKISGSKVLNFSLQPGLFLAEVKISAPKLTEGATELQTINLKTVGDLPMALGETDPLKAIQLKAGVTGGLAGGNMYVRGGSPDQNLVLLDGIPVYNYNHFTGLLSIFNNDAVKHIDFYKGAFPSRYEGRLSSVIDVKTKDGDMQKYHGAVNIGLLTSSAMIEGPLIKNKISFLASFRRSWVDGLTYLLTKGDNGLKYYLYDANLKINYWIDSTSRIYLSAYKGSDRFRLNLSDDKTSAIGLNWSNQLLSFRWNKVHSPRLFHNSTLSYSEFKNQLEDQDQNGDRQFNKITDIGIDNDLSYSWNNTVKSYFGIKAKLTRFQSAPDAELQSDIEDQHSVHLQAYTDNDVDILPQLKLRAGLHYTAFITSGKTYHSFQPRTKLTYTANDQHQFYASYAIMAQFYHQITINALSLPNEFRAPSTAELPPQQSAIYEIGYLNHLPSSGRIGIQFYRKDFSNLLMYRPQQNALEGQLAGNWRDRLISGKGHSQGVEIEYAQDFKWLSVQASYTLFKTMFIFDQVNNGKAFKAPHDIRNQFNTAITVNLSSKWSCSTLFTYSSGMLITLPGYALPDLDHVLSGTAKDAPTYLYATEPNNYRLPANYGLNIGAVYQTKFRARQQGRLHFGINNILGKPRPFQVNASLENNKINVTQIIPFKLLPYVGYSYSF</sequence>
<dbReference type="InterPro" id="IPR039426">
    <property type="entry name" value="TonB-dep_rcpt-like"/>
</dbReference>
<dbReference type="InterPro" id="IPR036942">
    <property type="entry name" value="Beta-barrel_TonB_sf"/>
</dbReference>
<dbReference type="Gene3D" id="2.170.130.10">
    <property type="entry name" value="TonB-dependent receptor, plug domain"/>
    <property type="match status" value="1"/>
</dbReference>
<evidence type="ECO:0000256" key="7">
    <source>
        <dbReference type="ARBA" id="ARBA00023136"/>
    </source>
</evidence>
<dbReference type="GO" id="GO:0044718">
    <property type="term" value="P:siderophore transmembrane transport"/>
    <property type="evidence" value="ECO:0007669"/>
    <property type="project" value="TreeGrafter"/>
</dbReference>
<dbReference type="EMBL" id="FNGY01000004">
    <property type="protein sequence ID" value="SDM57448.1"/>
    <property type="molecule type" value="Genomic_DNA"/>
</dbReference>
<proteinExistence type="inferred from homology"/>
<dbReference type="SUPFAM" id="SSF49464">
    <property type="entry name" value="Carboxypeptidase regulatory domain-like"/>
    <property type="match status" value="1"/>
</dbReference>
<dbReference type="InterPro" id="IPR000531">
    <property type="entry name" value="Beta-barrel_TonB"/>
</dbReference>
<keyword evidence="14" id="KW-1185">Reference proteome</keyword>
<evidence type="ECO:0000256" key="8">
    <source>
        <dbReference type="ARBA" id="ARBA00023170"/>
    </source>
</evidence>
<dbReference type="InterPro" id="IPR037066">
    <property type="entry name" value="Plug_dom_sf"/>
</dbReference>
<dbReference type="SUPFAM" id="SSF56935">
    <property type="entry name" value="Porins"/>
    <property type="match status" value="1"/>
</dbReference>
<feature type="domain" description="TonB-dependent receptor-like beta-barrel" evidence="11">
    <location>
        <begin position="363"/>
        <end position="801"/>
    </location>
</feature>
<dbReference type="Gene3D" id="2.40.170.20">
    <property type="entry name" value="TonB-dependent receptor, beta-barrel domain"/>
    <property type="match status" value="1"/>
</dbReference>
<dbReference type="PANTHER" id="PTHR30069:SF29">
    <property type="entry name" value="HEMOGLOBIN AND HEMOGLOBIN-HAPTOGLOBIN-BINDING PROTEIN 1-RELATED"/>
    <property type="match status" value="1"/>
</dbReference>
<keyword evidence="7 10" id="KW-0472">Membrane</keyword>
<keyword evidence="4" id="KW-0812">Transmembrane</keyword>
<name>A0A1G9UC10_9SPHI</name>
<dbReference type="Pfam" id="PF00593">
    <property type="entry name" value="TonB_dep_Rec_b-barrel"/>
    <property type="match status" value="1"/>
</dbReference>
<dbReference type="Gene3D" id="2.60.40.1120">
    <property type="entry name" value="Carboxypeptidase-like, regulatory domain"/>
    <property type="match status" value="1"/>
</dbReference>
<evidence type="ECO:0000259" key="12">
    <source>
        <dbReference type="Pfam" id="PF07715"/>
    </source>
</evidence>
<dbReference type="InterPro" id="IPR008969">
    <property type="entry name" value="CarboxyPept-like_regulatory"/>
</dbReference>
<accession>A0A1G9UC10</accession>
<protein>
    <submittedName>
        <fullName evidence="13">TonB-dependent Receptor Plug Domain</fullName>
    </submittedName>
</protein>
<dbReference type="GO" id="GO:0009279">
    <property type="term" value="C:cell outer membrane"/>
    <property type="evidence" value="ECO:0007669"/>
    <property type="project" value="UniProtKB-SubCell"/>
</dbReference>
<dbReference type="Proteomes" id="UP000183200">
    <property type="component" value="Unassembled WGS sequence"/>
</dbReference>
<evidence type="ECO:0000256" key="3">
    <source>
        <dbReference type="ARBA" id="ARBA00022452"/>
    </source>
</evidence>
<evidence type="ECO:0000256" key="9">
    <source>
        <dbReference type="ARBA" id="ARBA00023237"/>
    </source>
</evidence>
<evidence type="ECO:0000313" key="13">
    <source>
        <dbReference type="EMBL" id="SDM57448.1"/>
    </source>
</evidence>
<organism evidence="13 14">
    <name type="scientific">Pedobacter steynii</name>
    <dbReference type="NCBI Taxonomy" id="430522"/>
    <lineage>
        <taxon>Bacteria</taxon>
        <taxon>Pseudomonadati</taxon>
        <taxon>Bacteroidota</taxon>
        <taxon>Sphingobacteriia</taxon>
        <taxon>Sphingobacteriales</taxon>
        <taxon>Sphingobacteriaceae</taxon>
        <taxon>Pedobacter</taxon>
    </lineage>
</organism>
<keyword evidence="8 13" id="KW-0675">Receptor</keyword>
<dbReference type="Pfam" id="PF13715">
    <property type="entry name" value="CarbopepD_reg_2"/>
    <property type="match status" value="1"/>
</dbReference>
<dbReference type="OrthoDB" id="9803050at2"/>
<dbReference type="AlphaFoldDB" id="A0A1G9UC10"/>